<evidence type="ECO:0000256" key="2">
    <source>
        <dbReference type="ARBA" id="ARBA00022771"/>
    </source>
</evidence>
<reference evidence="9" key="1">
    <citation type="submission" date="2025-05" db="UniProtKB">
        <authorList>
            <consortium name="EnsemblMetazoa"/>
        </authorList>
    </citation>
    <scope>IDENTIFICATION</scope>
</reference>
<name>A0ABM5L927_DIAVI</name>
<evidence type="ECO:0000256" key="6">
    <source>
        <dbReference type="SAM" id="Coils"/>
    </source>
</evidence>
<feature type="coiled-coil region" evidence="6">
    <location>
        <begin position="152"/>
        <end position="179"/>
    </location>
</feature>
<evidence type="ECO:0000256" key="3">
    <source>
        <dbReference type="ARBA" id="ARBA00022833"/>
    </source>
</evidence>
<dbReference type="GeneID" id="126893036"/>
<dbReference type="InterPro" id="IPR048367">
    <property type="entry name" value="TNP-like_RNaseH_C"/>
</dbReference>
<proteinExistence type="predicted"/>
<dbReference type="Proteomes" id="UP001652700">
    <property type="component" value="Unplaced"/>
</dbReference>
<sequence length="867" mass="100095">MASVTHKCVYAGCFERNDGTNNNISFFKFPLKDVERTKIWQKNCGNIDILLMDITDLKQRVICQHHFAVEHIYQSGQRQLLRKNAVPLKFTQLTTDLGDIPPVCSTYVYCGTKRKRSTSDDCMVRSTPSPKRSSSSLSDISSFEINLPTKLETELTEKVKKLEYQVNALKKKCRQKNSQRCRRTTKNKKSATKFMLQVLLENKSKYVHTFVNMQFSHKTRSQWSHNEKDLALAIYYKSPSCYKFLIRSLNFILPSVKTIQTWLRVIKLRTGLNTSLIDKLKKKAETMDELEKICVLMFDEISLKKKLEYNKLDDIIEGFQDLGALGRTNKLANTGLVFMMRGLLHNWKIPICYFVTGGPIHSDNLKNIVVEVVSKLQNIGYIPKVLVCDQASNNRALFKLLGACKDQPAIEIGNQRIFTVFDTPHLLKSLRNNFLNKKLTFFADSNQISWQDIEYTYNIDRTNVRARCMVKITDVHINHNNFQKMRVKLAAQIFSNSVASAISTAKSVGQLHTKTAPHTAEFLKIINNIFDGLNSKYCSDSNPNRKPMSTLSKSTENLKAGLEYFKKIKVFENQKERNNIHCLHGFQWTILSVLCLWEELQKYNVSYLLTSFLNQDPLENFFSIVRNRGGYNPTPSVSQLRIAIKHNTNIKLKIALDNGNCEIAQTDNLDLTHEVTSVEISDESIETQTVHVEQSLDMQKENNDNQILSTAHSSKCSITNLETCGVTYVAGYIYYKIIKNLNCSKCQEDLLKDNKILLQKHELMLLFRDYGANEEIKFLQRPSDLFVTITTILLEKFHEAFNLFKVDNAVFEKIETYVTNHILLTTNWLKSCEDHKRKIIKFLVKIKLFKTCQWYNVNESKQKTKRE</sequence>
<evidence type="ECO:0000256" key="4">
    <source>
        <dbReference type="ARBA" id="ARBA00023125"/>
    </source>
</evidence>
<evidence type="ECO:0000256" key="7">
    <source>
        <dbReference type="SAM" id="MobiDB-lite"/>
    </source>
</evidence>
<dbReference type="EnsemblMetazoa" id="XM_050662977.1">
    <property type="protein sequence ID" value="XP_050518934.1"/>
    <property type="gene ID" value="LOC126893036"/>
</dbReference>
<dbReference type="RefSeq" id="XP_050518934.1">
    <property type="nucleotide sequence ID" value="XM_050662977.1"/>
</dbReference>
<keyword evidence="1" id="KW-0479">Metal-binding</keyword>
<evidence type="ECO:0000256" key="1">
    <source>
        <dbReference type="ARBA" id="ARBA00022723"/>
    </source>
</evidence>
<dbReference type="SMART" id="SM00692">
    <property type="entry name" value="DM3"/>
    <property type="match status" value="1"/>
</dbReference>
<feature type="compositionally biased region" description="Low complexity" evidence="7">
    <location>
        <begin position="126"/>
        <end position="137"/>
    </location>
</feature>
<protein>
    <recommendedName>
        <fullName evidence="8">THAP-type domain-containing protein</fullName>
    </recommendedName>
</protein>
<dbReference type="PANTHER" id="PTHR47577">
    <property type="entry name" value="THAP DOMAIN-CONTAINING PROTEIN 6"/>
    <property type="match status" value="1"/>
</dbReference>
<dbReference type="SUPFAM" id="SSF57716">
    <property type="entry name" value="Glucocorticoid receptor-like (DNA-binding domain)"/>
    <property type="match status" value="1"/>
</dbReference>
<dbReference type="Pfam" id="PF05485">
    <property type="entry name" value="THAP"/>
    <property type="match status" value="1"/>
</dbReference>
<keyword evidence="3" id="KW-0862">Zinc</keyword>
<evidence type="ECO:0000313" key="9">
    <source>
        <dbReference type="EnsemblMetazoa" id="XP_050518934.1"/>
    </source>
</evidence>
<evidence type="ECO:0000256" key="5">
    <source>
        <dbReference type="PROSITE-ProRule" id="PRU00309"/>
    </source>
</evidence>
<feature type="region of interest" description="Disordered" evidence="7">
    <location>
        <begin position="118"/>
        <end position="137"/>
    </location>
</feature>
<organism evidence="9 10">
    <name type="scientific">Diabrotica virgifera virgifera</name>
    <name type="common">western corn rootworm</name>
    <dbReference type="NCBI Taxonomy" id="50390"/>
    <lineage>
        <taxon>Eukaryota</taxon>
        <taxon>Metazoa</taxon>
        <taxon>Ecdysozoa</taxon>
        <taxon>Arthropoda</taxon>
        <taxon>Hexapoda</taxon>
        <taxon>Insecta</taxon>
        <taxon>Pterygota</taxon>
        <taxon>Neoptera</taxon>
        <taxon>Endopterygota</taxon>
        <taxon>Coleoptera</taxon>
        <taxon>Polyphaga</taxon>
        <taxon>Cucujiformia</taxon>
        <taxon>Chrysomeloidea</taxon>
        <taxon>Chrysomelidae</taxon>
        <taxon>Galerucinae</taxon>
        <taxon>Diabroticina</taxon>
        <taxon>Diabroticites</taxon>
        <taxon>Diabrotica</taxon>
    </lineage>
</organism>
<keyword evidence="4 5" id="KW-0238">DNA-binding</keyword>
<dbReference type="Pfam" id="PF21789">
    <property type="entry name" value="TNP-like_RNaseH_C"/>
    <property type="match status" value="1"/>
</dbReference>
<feature type="domain" description="THAP-type" evidence="8">
    <location>
        <begin position="1"/>
        <end position="90"/>
    </location>
</feature>
<keyword evidence="2 5" id="KW-0863">Zinc-finger</keyword>
<dbReference type="Pfam" id="PF21788">
    <property type="entry name" value="TNP-like_GBD"/>
    <property type="match status" value="1"/>
</dbReference>
<keyword evidence="6" id="KW-0175">Coiled coil</keyword>
<dbReference type="InterPro" id="IPR006612">
    <property type="entry name" value="THAP_Znf"/>
</dbReference>
<dbReference type="PROSITE" id="PS50950">
    <property type="entry name" value="ZF_THAP"/>
    <property type="match status" value="1"/>
</dbReference>
<keyword evidence="10" id="KW-1185">Reference proteome</keyword>
<dbReference type="PANTHER" id="PTHR47577:SF2">
    <property type="entry name" value="THAP DOMAIN CONTAINING 9"/>
    <property type="match status" value="1"/>
</dbReference>
<dbReference type="InterPro" id="IPR048366">
    <property type="entry name" value="TNP-like_GBD"/>
</dbReference>
<evidence type="ECO:0000259" key="8">
    <source>
        <dbReference type="PROSITE" id="PS50950"/>
    </source>
</evidence>
<evidence type="ECO:0000313" key="10">
    <source>
        <dbReference type="Proteomes" id="UP001652700"/>
    </source>
</evidence>
<dbReference type="InterPro" id="IPR048365">
    <property type="entry name" value="TNP-like_RNaseH_N"/>
</dbReference>
<accession>A0ABM5L927</accession>
<dbReference type="SMART" id="SM00980">
    <property type="entry name" value="THAP"/>
    <property type="match status" value="1"/>
</dbReference>
<dbReference type="Pfam" id="PF21787">
    <property type="entry name" value="TNP-like_RNaseH_N"/>
    <property type="match status" value="1"/>
</dbReference>